<dbReference type="Gene3D" id="2.170.130.10">
    <property type="entry name" value="TonB-dependent receptor, plug domain"/>
    <property type="match status" value="1"/>
</dbReference>
<dbReference type="Proteomes" id="UP000772618">
    <property type="component" value="Unassembled WGS sequence"/>
</dbReference>
<name>A0ABS5VWK0_9BACT</name>
<dbReference type="Gene3D" id="2.40.170.20">
    <property type="entry name" value="TonB-dependent receptor, beta-barrel domain"/>
    <property type="match status" value="1"/>
</dbReference>
<keyword evidence="3 7" id="KW-1134">Transmembrane beta strand</keyword>
<evidence type="ECO:0000256" key="1">
    <source>
        <dbReference type="ARBA" id="ARBA00004571"/>
    </source>
</evidence>
<dbReference type="NCBIfam" id="TIGR04057">
    <property type="entry name" value="SusC_RagA_signa"/>
    <property type="match status" value="1"/>
</dbReference>
<dbReference type="Pfam" id="PF07715">
    <property type="entry name" value="Plug"/>
    <property type="match status" value="1"/>
</dbReference>
<feature type="signal peptide" evidence="8">
    <location>
        <begin position="1"/>
        <end position="30"/>
    </location>
</feature>
<dbReference type="InterPro" id="IPR023997">
    <property type="entry name" value="TonB-dep_OMP_SusC/RagA_CS"/>
</dbReference>
<gene>
    <name evidence="10" type="ORF">KK060_20140</name>
</gene>
<dbReference type="InterPro" id="IPR036942">
    <property type="entry name" value="Beta-barrel_TonB_sf"/>
</dbReference>
<keyword evidence="6 7" id="KW-0998">Cell outer membrane</keyword>
<keyword evidence="2 7" id="KW-0813">Transport</keyword>
<keyword evidence="5 7" id="KW-0472">Membrane</keyword>
<evidence type="ECO:0000256" key="7">
    <source>
        <dbReference type="PROSITE-ProRule" id="PRU01360"/>
    </source>
</evidence>
<organism evidence="10 11">
    <name type="scientific">Chryseosolibacter indicus</name>
    <dbReference type="NCBI Taxonomy" id="2782351"/>
    <lineage>
        <taxon>Bacteria</taxon>
        <taxon>Pseudomonadati</taxon>
        <taxon>Bacteroidota</taxon>
        <taxon>Cytophagia</taxon>
        <taxon>Cytophagales</taxon>
        <taxon>Chryseotaleaceae</taxon>
        <taxon>Chryseosolibacter</taxon>
    </lineage>
</organism>
<dbReference type="InterPro" id="IPR012910">
    <property type="entry name" value="Plug_dom"/>
</dbReference>
<evidence type="ECO:0000313" key="10">
    <source>
        <dbReference type="EMBL" id="MBT1705611.1"/>
    </source>
</evidence>
<proteinExistence type="inferred from homology"/>
<keyword evidence="4 7" id="KW-0812">Transmembrane</keyword>
<evidence type="ECO:0000256" key="3">
    <source>
        <dbReference type="ARBA" id="ARBA00022452"/>
    </source>
</evidence>
<feature type="domain" description="TonB-dependent receptor plug" evidence="9">
    <location>
        <begin position="124"/>
        <end position="231"/>
    </location>
</feature>
<protein>
    <submittedName>
        <fullName evidence="10">TonB-dependent receptor</fullName>
    </submittedName>
</protein>
<evidence type="ECO:0000256" key="5">
    <source>
        <dbReference type="ARBA" id="ARBA00023136"/>
    </source>
</evidence>
<dbReference type="InterPro" id="IPR023996">
    <property type="entry name" value="TonB-dep_OMP_SusC/RagA"/>
</dbReference>
<evidence type="ECO:0000256" key="6">
    <source>
        <dbReference type="ARBA" id="ARBA00023237"/>
    </source>
</evidence>
<dbReference type="Gene3D" id="2.60.40.1120">
    <property type="entry name" value="Carboxypeptidase-like, regulatory domain"/>
    <property type="match status" value="1"/>
</dbReference>
<dbReference type="InterPro" id="IPR037066">
    <property type="entry name" value="Plug_dom_sf"/>
</dbReference>
<comment type="subcellular location">
    <subcellularLocation>
        <location evidence="1 7">Cell outer membrane</location>
        <topology evidence="1 7">Multi-pass membrane protein</topology>
    </subcellularLocation>
</comment>
<dbReference type="InterPro" id="IPR008969">
    <property type="entry name" value="CarboxyPept-like_regulatory"/>
</dbReference>
<dbReference type="SUPFAM" id="SSF49464">
    <property type="entry name" value="Carboxypeptidase regulatory domain-like"/>
    <property type="match status" value="1"/>
</dbReference>
<accession>A0ABS5VWK0</accession>
<comment type="caution">
    <text evidence="10">The sequence shown here is derived from an EMBL/GenBank/DDBJ whole genome shotgun (WGS) entry which is preliminary data.</text>
</comment>
<evidence type="ECO:0000256" key="4">
    <source>
        <dbReference type="ARBA" id="ARBA00022692"/>
    </source>
</evidence>
<dbReference type="RefSeq" id="WP_254155598.1">
    <property type="nucleotide sequence ID" value="NZ_JAHESD010000061.1"/>
</dbReference>
<evidence type="ECO:0000313" key="11">
    <source>
        <dbReference type="Proteomes" id="UP000772618"/>
    </source>
</evidence>
<dbReference type="PROSITE" id="PS52016">
    <property type="entry name" value="TONB_DEPENDENT_REC_3"/>
    <property type="match status" value="1"/>
</dbReference>
<dbReference type="NCBIfam" id="TIGR04056">
    <property type="entry name" value="OMP_RagA_SusC"/>
    <property type="match status" value="1"/>
</dbReference>
<dbReference type="InterPro" id="IPR039426">
    <property type="entry name" value="TonB-dep_rcpt-like"/>
</dbReference>
<dbReference type="Pfam" id="PF13715">
    <property type="entry name" value="CarbopepD_reg_2"/>
    <property type="match status" value="1"/>
</dbReference>
<keyword evidence="8" id="KW-0732">Signal</keyword>
<sequence>MLKPIRTRSVIRKLFLLFTLHMFCLGFAKAQNQVSGKVTSQMDNQALPGVSIVIKGTSQGIVSDANGDYRLGDIPADAVLVFSFIGYITEEVPLNGQTRIDVSMQLNVAELSEIVIVGYGAVKKSDVTGAVVKMSSDKITALPVQNTLQALQGRAAGLDVTSNARPGEIGTIRIRGTRSLSAGNDPLYVVDGIPLQSGGIEAFNPNDIESIEVLKDASASAIYGSRAANGVILITTKKGKDGKAQVNYTGSVYFEKINDRMEMFNAGEYAEYRRNAYRAMPSNNTARYPTPFPNPADDKRILGVDPYAWESVAAGYTWLDKDNLVPAMRPTTPEEQALWGVAEVPVYDASRVPTTNWTDYVERTGITQDHNVSVSMGTEKLKTFFSAGYLDQKGTSNGQDYKRYSSRLNLDFTPLKWLSMGGSMMASYGIQNFGYAGSGTRGSRTIYEAAKGMLPFAVPYDPAGNYIFNPGGDVGIINPIREDDYVINERRTLRLMGSFYGEAKITEGLKFRVNFGPDFRNYRNGEFQYKESALRGGGSSSSTTYARYQQNQQISWTLENLLFYDKTFATDHHIGITLLQSSSLYRTESSDMTATAVPYNSQLWYNLKSTSTGSLNDWGSGFSKRNLMSYMARVNYAFKDRYLLTAAGRYDGASVLAPGNKWDFFPSMAIAWKINEEPFMSGIRWISELKPRIGLGTVGNQSVDPYSTAGGLVQLPYVFGSTPAIGFVPSNPKGAANEQGSIPNPQLGWEKTSQWNFGVDFGFVNNRITGSLDYYIANTYDMILNRTPNSVTGYSNITVNIGETENRGIDLMLSSINIDHGGFRWTTDIIFSRNRGKIVELYGNGVSDINKAWFIGQPLQVYYDYKKIGIWQAADAEEMKKFNDNGAKYAAGDIRVEDVNNDYRIDQNNDRQILGTSNPKWNGGITNTFSYKNIDLSFFIYSRWGQMMEGGAVDMQGRYASRKVDYWTPTNPTNAYPRADFLNGGQPVHYTAMNYIDGSFIKVRYITLGYRFPDAIASRAGMSNLRIYTQVLNPFLYAKVDFFDPDVNFQNIQPNTSGSTNTSGSAISSRSLVFGLNATF</sequence>
<comment type="similarity">
    <text evidence="7">Belongs to the TonB-dependent receptor family.</text>
</comment>
<evidence type="ECO:0000256" key="2">
    <source>
        <dbReference type="ARBA" id="ARBA00022448"/>
    </source>
</evidence>
<dbReference type="SUPFAM" id="SSF56935">
    <property type="entry name" value="Porins"/>
    <property type="match status" value="1"/>
</dbReference>
<evidence type="ECO:0000259" key="9">
    <source>
        <dbReference type="Pfam" id="PF07715"/>
    </source>
</evidence>
<reference evidence="10 11" key="1">
    <citation type="submission" date="2021-05" db="EMBL/GenBank/DDBJ databases">
        <title>A Polyphasic approach of four new species of the genus Ohtaekwangia: Ohtaekwangia histidinii sp. nov., Ohtaekwangia cretensis sp. nov., Ohtaekwangia indiensis sp. nov., Ohtaekwangia reichenbachii sp. nov. from diverse environment.</title>
        <authorList>
            <person name="Octaviana S."/>
        </authorList>
    </citation>
    <scope>NUCLEOTIDE SEQUENCE [LARGE SCALE GENOMIC DNA]</scope>
    <source>
        <strain evidence="10 11">PWU20</strain>
    </source>
</reference>
<dbReference type="EMBL" id="JAHESD010000061">
    <property type="protein sequence ID" value="MBT1705611.1"/>
    <property type="molecule type" value="Genomic_DNA"/>
</dbReference>
<feature type="chain" id="PRO_5045206311" evidence="8">
    <location>
        <begin position="31"/>
        <end position="1080"/>
    </location>
</feature>
<keyword evidence="11" id="KW-1185">Reference proteome</keyword>
<evidence type="ECO:0000256" key="8">
    <source>
        <dbReference type="SAM" id="SignalP"/>
    </source>
</evidence>
<keyword evidence="10" id="KW-0675">Receptor</keyword>